<accession>A0A2T8I7Y1</accession>
<dbReference type="AlphaFoldDB" id="A0A2T8I7Y1"/>
<protein>
    <submittedName>
        <fullName evidence="2">Uncharacterized protein</fullName>
    </submittedName>
</protein>
<dbReference type="EMBL" id="CM008053">
    <property type="protein sequence ID" value="PVH33754.1"/>
    <property type="molecule type" value="Genomic_DNA"/>
</dbReference>
<dbReference type="Gramene" id="PVH33754">
    <property type="protein sequence ID" value="PVH33754"/>
    <property type="gene ID" value="PAHAL_8G059600"/>
</dbReference>
<gene>
    <name evidence="2" type="ORF">PAHAL_8G059600</name>
</gene>
<keyword evidence="1" id="KW-0472">Membrane</keyword>
<dbReference type="Proteomes" id="UP000243499">
    <property type="component" value="Chromosome 8"/>
</dbReference>
<proteinExistence type="predicted"/>
<name>A0A2T8I7Y1_9POAL</name>
<keyword evidence="1" id="KW-0812">Transmembrane</keyword>
<evidence type="ECO:0000256" key="1">
    <source>
        <dbReference type="SAM" id="Phobius"/>
    </source>
</evidence>
<feature type="transmembrane region" description="Helical" evidence="1">
    <location>
        <begin position="134"/>
        <end position="154"/>
    </location>
</feature>
<evidence type="ECO:0000313" key="2">
    <source>
        <dbReference type="EMBL" id="PVH33754.1"/>
    </source>
</evidence>
<sequence length="157" mass="17594">MFLRIWYCTLCTCWQQSSVAPHHLFDGMPTNDKRGLRRHAFLPVHAARRIALIQHNCHTTVVAAPAAFQRVIPVVDLLGQHYLASMECTNTGSSFSVHAFGSGNPTCSMVVADVNNLWHFYLQLLDFCCLPGKFPGTLVCAISFFIGLCHFFLYSTQ</sequence>
<reference evidence="2" key="1">
    <citation type="submission" date="2018-04" db="EMBL/GenBank/DDBJ databases">
        <title>WGS assembly of Panicum hallii.</title>
        <authorList>
            <person name="Lovell J."/>
            <person name="Jenkins J."/>
            <person name="Lowry D."/>
            <person name="Mamidi S."/>
            <person name="Sreedasyam A."/>
            <person name="Weng X."/>
            <person name="Barry K."/>
            <person name="Bonette J."/>
            <person name="Campitelli B."/>
            <person name="Daum C."/>
            <person name="Gordon S."/>
            <person name="Gould B."/>
            <person name="Lipzen A."/>
            <person name="Macqueen A."/>
            <person name="Palacio-Mejia J."/>
            <person name="Plott C."/>
            <person name="Shakirov E."/>
            <person name="Shu S."/>
            <person name="Yoshinaga Y."/>
            <person name="Zane M."/>
            <person name="Rokhsar D."/>
            <person name="Grimwood J."/>
            <person name="Schmutz J."/>
            <person name="Juenger T."/>
        </authorList>
    </citation>
    <scope>NUCLEOTIDE SEQUENCE [LARGE SCALE GENOMIC DNA]</scope>
    <source>
        <strain evidence="2">FIL2</strain>
    </source>
</reference>
<keyword evidence="1" id="KW-1133">Transmembrane helix</keyword>
<organism evidence="2">
    <name type="scientific">Panicum hallii</name>
    <dbReference type="NCBI Taxonomy" id="206008"/>
    <lineage>
        <taxon>Eukaryota</taxon>
        <taxon>Viridiplantae</taxon>
        <taxon>Streptophyta</taxon>
        <taxon>Embryophyta</taxon>
        <taxon>Tracheophyta</taxon>
        <taxon>Spermatophyta</taxon>
        <taxon>Magnoliopsida</taxon>
        <taxon>Liliopsida</taxon>
        <taxon>Poales</taxon>
        <taxon>Poaceae</taxon>
        <taxon>PACMAD clade</taxon>
        <taxon>Panicoideae</taxon>
        <taxon>Panicodae</taxon>
        <taxon>Paniceae</taxon>
        <taxon>Panicinae</taxon>
        <taxon>Panicum</taxon>
        <taxon>Panicum sect. Panicum</taxon>
    </lineage>
</organism>